<dbReference type="InterPro" id="IPR031314">
    <property type="entry name" value="DNK_dom"/>
</dbReference>
<dbReference type="InterPro" id="IPR015797">
    <property type="entry name" value="NUDIX_hydrolase-like_dom_sf"/>
</dbReference>
<dbReference type="CDD" id="cd02883">
    <property type="entry name" value="NUDIX_Hydrolase"/>
    <property type="match status" value="1"/>
</dbReference>
<dbReference type="InterPro" id="IPR027417">
    <property type="entry name" value="P-loop_NTPase"/>
</dbReference>
<reference evidence="2" key="1">
    <citation type="submission" date="2021-06" db="EMBL/GenBank/DDBJ databases">
        <authorList>
            <person name="Kallberg Y."/>
            <person name="Tangrot J."/>
            <person name="Rosling A."/>
        </authorList>
    </citation>
    <scope>NUCLEOTIDE SEQUENCE</scope>
    <source>
        <strain evidence="2">MA453B</strain>
    </source>
</reference>
<proteinExistence type="predicted"/>
<dbReference type="SUPFAM" id="SSF55811">
    <property type="entry name" value="Nudix"/>
    <property type="match status" value="1"/>
</dbReference>
<sequence>MENLHNIVIKEYVSIILFERSPRNIWISKRINSKKEFYNHLQCPGGHVEVSYISAKQVAQRELLKKTGIKVRLQDLEYERTNHYYRMNEWRIVHIYFLRTKRRPTLTEPEEMIKWKIMNVQDIIKEPVIDSLKDTFKGRQNETRIIMIEGTCEAGKSTLAQMCKKYFINQRKSVKVIDETFITKDLRRRIINYKENLKKYKEEEIKNKPDILIMNRNLFSTIIFMDMMGSTGIYPKEEQQITCENNKYWEYIKRDVEVIWWNTPVEESIKRLICRGRVREIDIDYYRSLDQAYKKCMFEIYPNMKIITKETLLIVEQLKEFLPNILNKKIIKIEY</sequence>
<dbReference type="AlphaFoldDB" id="A0A9N9NCG7"/>
<accession>A0A9N9NCG7</accession>
<evidence type="ECO:0000259" key="1">
    <source>
        <dbReference type="PROSITE" id="PS51462"/>
    </source>
</evidence>
<name>A0A9N9NCG7_9GLOM</name>
<comment type="caution">
    <text evidence="2">The sequence shown here is derived from an EMBL/GenBank/DDBJ whole genome shotgun (WGS) entry which is preliminary data.</text>
</comment>
<dbReference type="Gene3D" id="3.40.50.300">
    <property type="entry name" value="P-loop containing nucleotide triphosphate hydrolases"/>
    <property type="match status" value="1"/>
</dbReference>
<dbReference type="Proteomes" id="UP000789405">
    <property type="component" value="Unassembled WGS sequence"/>
</dbReference>
<dbReference type="Pfam" id="PF01712">
    <property type="entry name" value="dNK"/>
    <property type="match status" value="1"/>
</dbReference>
<dbReference type="Gene3D" id="3.90.79.10">
    <property type="entry name" value="Nucleoside Triphosphate Pyrophosphohydrolase"/>
    <property type="match status" value="1"/>
</dbReference>
<dbReference type="SUPFAM" id="SSF52540">
    <property type="entry name" value="P-loop containing nucleoside triphosphate hydrolases"/>
    <property type="match status" value="1"/>
</dbReference>
<dbReference type="PROSITE" id="PS51462">
    <property type="entry name" value="NUDIX"/>
    <property type="match status" value="1"/>
</dbReference>
<protein>
    <submittedName>
        <fullName evidence="2">6024_t:CDS:1</fullName>
    </submittedName>
</protein>
<feature type="domain" description="Nudix hydrolase" evidence="1">
    <location>
        <begin position="8"/>
        <end position="140"/>
    </location>
</feature>
<dbReference type="EMBL" id="CAJVPY010010693">
    <property type="protein sequence ID" value="CAG8720955.1"/>
    <property type="molecule type" value="Genomic_DNA"/>
</dbReference>
<evidence type="ECO:0000313" key="2">
    <source>
        <dbReference type="EMBL" id="CAG8720955.1"/>
    </source>
</evidence>
<dbReference type="Pfam" id="PF00293">
    <property type="entry name" value="NUDIX"/>
    <property type="match status" value="1"/>
</dbReference>
<evidence type="ECO:0000313" key="3">
    <source>
        <dbReference type="Proteomes" id="UP000789405"/>
    </source>
</evidence>
<keyword evidence="3" id="KW-1185">Reference proteome</keyword>
<dbReference type="InterPro" id="IPR000086">
    <property type="entry name" value="NUDIX_hydrolase_dom"/>
</dbReference>
<gene>
    <name evidence="2" type="ORF">DERYTH_LOCUS14316</name>
</gene>
<organism evidence="2 3">
    <name type="scientific">Dentiscutata erythropus</name>
    <dbReference type="NCBI Taxonomy" id="1348616"/>
    <lineage>
        <taxon>Eukaryota</taxon>
        <taxon>Fungi</taxon>
        <taxon>Fungi incertae sedis</taxon>
        <taxon>Mucoromycota</taxon>
        <taxon>Glomeromycotina</taxon>
        <taxon>Glomeromycetes</taxon>
        <taxon>Diversisporales</taxon>
        <taxon>Gigasporaceae</taxon>
        <taxon>Dentiscutata</taxon>
    </lineage>
</organism>